<dbReference type="CDD" id="cd09725">
    <property type="entry name" value="Cas2_I_II_III"/>
    <property type="match status" value="1"/>
</dbReference>
<dbReference type="GO" id="GO:0051607">
    <property type="term" value="P:defense response to virus"/>
    <property type="evidence" value="ECO:0007669"/>
    <property type="project" value="UniProtKB-UniRule"/>
</dbReference>
<evidence type="ECO:0000256" key="2">
    <source>
        <dbReference type="ARBA" id="ARBA00009959"/>
    </source>
</evidence>
<dbReference type="PANTHER" id="PTHR34405">
    <property type="entry name" value="CRISPR-ASSOCIATED ENDORIBONUCLEASE CAS2"/>
    <property type="match status" value="1"/>
</dbReference>
<dbReference type="NCBIfam" id="TIGR01573">
    <property type="entry name" value="cas2"/>
    <property type="match status" value="1"/>
</dbReference>
<sequence length="94" mass="10867">MKQFVIGYDITDPKRLQKVYKQMQHFAIPLQYSIFLFEGTKEQLQKAIAPVIETINSKKDDLRIYELPSYGLKERIGKTVLPEGIVLTALPTRL</sequence>
<dbReference type="RefSeq" id="WP_013747064.1">
    <property type="nucleotide sequence ID" value="NZ_AP035889.1"/>
</dbReference>
<keyword evidence="16" id="KW-1185">Reference proteome</keyword>
<dbReference type="EMBL" id="DYVQ01000105">
    <property type="protein sequence ID" value="HJF75090.1"/>
    <property type="molecule type" value="Genomic_DNA"/>
</dbReference>
<evidence type="ECO:0000313" key="10">
    <source>
        <dbReference type="EMBL" id="HJF75090.1"/>
    </source>
</evidence>
<dbReference type="Proteomes" id="UP000749334">
    <property type="component" value="Unassembled WGS sequence"/>
</dbReference>
<reference evidence="10" key="3">
    <citation type="journal article" date="2021" name="PeerJ">
        <title>Extensive microbial diversity within the chicken gut microbiome revealed by metagenomics and culture.</title>
        <authorList>
            <person name="Gilroy R."/>
            <person name="Ravi A."/>
            <person name="Getino M."/>
            <person name="Pursley I."/>
            <person name="Horton D.L."/>
            <person name="Alikhan N.F."/>
            <person name="Baker D."/>
            <person name="Gharbi K."/>
            <person name="Hall N."/>
            <person name="Watson M."/>
            <person name="Adriaenssens E.M."/>
            <person name="Foster-Nyarko E."/>
            <person name="Jarju S."/>
            <person name="Secka A."/>
            <person name="Antonio M."/>
            <person name="Oren A."/>
            <person name="Chaudhuri R.R."/>
            <person name="La Ragione R."/>
            <person name="Hildebrand F."/>
            <person name="Pallen M.J."/>
        </authorList>
    </citation>
    <scope>NUCLEOTIDE SEQUENCE</scope>
    <source>
        <strain evidence="10">ChiHjej11B10-15683</strain>
    </source>
</reference>
<proteinExistence type="inferred from homology"/>
<comment type="subunit">
    <text evidence="9">Homodimer, forms a heterotetramer with a Cas1 homodimer.</text>
</comment>
<evidence type="ECO:0000256" key="1">
    <source>
        <dbReference type="ARBA" id="ARBA00001946"/>
    </source>
</evidence>
<evidence type="ECO:0000256" key="8">
    <source>
        <dbReference type="ARBA" id="ARBA00023118"/>
    </source>
</evidence>
<dbReference type="PANTHER" id="PTHR34405:SF3">
    <property type="entry name" value="CRISPR-ASSOCIATED ENDORIBONUCLEASE CAS2 3"/>
    <property type="match status" value="1"/>
</dbReference>
<evidence type="ECO:0000256" key="5">
    <source>
        <dbReference type="ARBA" id="ARBA00022759"/>
    </source>
</evidence>
<evidence type="ECO:0000313" key="11">
    <source>
        <dbReference type="EMBL" id="KGQ29463.1"/>
    </source>
</evidence>
<evidence type="ECO:0000313" key="16">
    <source>
        <dbReference type="Proteomes" id="UP001226750"/>
    </source>
</evidence>
<dbReference type="Proteomes" id="UP000092643">
    <property type="component" value="Unassembled WGS sequence"/>
</dbReference>
<dbReference type="InterPro" id="IPR019199">
    <property type="entry name" value="Virulence_VapD/CRISPR_Cas2"/>
</dbReference>
<evidence type="ECO:0000313" key="15">
    <source>
        <dbReference type="Proteomes" id="UP000092643"/>
    </source>
</evidence>
<dbReference type="Proteomes" id="UP001226750">
    <property type="component" value="Chromosome"/>
</dbReference>
<evidence type="ECO:0000256" key="9">
    <source>
        <dbReference type="HAMAP-Rule" id="MF_01471"/>
    </source>
</evidence>
<dbReference type="Proteomes" id="UP000030526">
    <property type="component" value="Unassembled WGS sequence"/>
</dbReference>
<dbReference type="EC" id="3.1.-.-" evidence="9"/>
<dbReference type="EMBL" id="JTJO01000028">
    <property type="protein sequence ID" value="OBW98541.1"/>
    <property type="molecule type" value="Genomic_DNA"/>
</dbReference>
<feature type="binding site" evidence="9">
    <location>
        <position position="9"/>
    </location>
    <ligand>
        <name>Mg(2+)</name>
        <dbReference type="ChEBI" id="CHEBI:18420"/>
        <note>catalytic</note>
    </ligand>
</feature>
<evidence type="ECO:0000256" key="6">
    <source>
        <dbReference type="ARBA" id="ARBA00022801"/>
    </source>
</evidence>
<evidence type="ECO:0000256" key="3">
    <source>
        <dbReference type="ARBA" id="ARBA00022722"/>
    </source>
</evidence>
<evidence type="ECO:0000313" key="14">
    <source>
        <dbReference type="Proteomes" id="UP000030526"/>
    </source>
</evidence>
<dbReference type="PATRIC" id="fig|750.21.peg.771"/>
<dbReference type="EMBL" id="JPXS01000072">
    <property type="protein sequence ID" value="KGQ29463.1"/>
    <property type="molecule type" value="Genomic_DNA"/>
</dbReference>
<reference evidence="10" key="4">
    <citation type="submission" date="2021-09" db="EMBL/GenBank/DDBJ databases">
        <authorList>
            <person name="Gilroy R."/>
        </authorList>
    </citation>
    <scope>NUCLEOTIDE SEQUENCE</scope>
    <source>
        <strain evidence="10">ChiHjej11B10-15683</strain>
    </source>
</reference>
<dbReference type="HAMAP" id="MF_01471">
    <property type="entry name" value="Cas2"/>
    <property type="match status" value="1"/>
</dbReference>
<comment type="similarity">
    <text evidence="2 9">Belongs to the CRISPR-associated endoribonuclease Cas2 protein family.</text>
</comment>
<evidence type="ECO:0000313" key="12">
    <source>
        <dbReference type="EMBL" id="OBW98541.1"/>
    </source>
</evidence>
<evidence type="ECO:0000256" key="7">
    <source>
        <dbReference type="ARBA" id="ARBA00022842"/>
    </source>
</evidence>
<dbReference type="GO" id="GO:0016787">
    <property type="term" value="F:hydrolase activity"/>
    <property type="evidence" value="ECO:0007669"/>
    <property type="project" value="UniProtKB-KW"/>
</dbReference>
<dbReference type="GO" id="GO:0043571">
    <property type="term" value="P:maintenance of CRISPR repeat elements"/>
    <property type="evidence" value="ECO:0007669"/>
    <property type="project" value="UniProtKB-UniRule"/>
</dbReference>
<dbReference type="GO" id="GO:0004521">
    <property type="term" value="F:RNA endonuclease activity"/>
    <property type="evidence" value="ECO:0007669"/>
    <property type="project" value="InterPro"/>
</dbReference>
<evidence type="ECO:0000256" key="4">
    <source>
        <dbReference type="ARBA" id="ARBA00022723"/>
    </source>
</evidence>
<keyword evidence="6 9" id="KW-0378">Hydrolase</keyword>
<protein>
    <recommendedName>
        <fullName evidence="9">CRISPR-associated endoribonuclease Cas2</fullName>
        <ecNumber evidence="9">3.1.-.-</ecNumber>
    </recommendedName>
</protein>
<reference evidence="12 15" key="2">
    <citation type="submission" date="2014-11" db="EMBL/GenBank/DDBJ databases">
        <title>Pan-genome of Gallibacterium spp.</title>
        <authorList>
            <person name="Kudirkiene E."/>
            <person name="Bojesen A.M."/>
        </authorList>
    </citation>
    <scope>NUCLEOTIDE SEQUENCE [LARGE SCALE GENOMIC DNA]</scope>
    <source>
        <strain evidence="12 15">F 279</strain>
    </source>
</reference>
<dbReference type="Gene3D" id="3.30.70.240">
    <property type="match status" value="1"/>
</dbReference>
<dbReference type="GO" id="GO:0046872">
    <property type="term" value="F:metal ion binding"/>
    <property type="evidence" value="ECO:0007669"/>
    <property type="project" value="UniProtKB-UniRule"/>
</dbReference>
<comment type="function">
    <text evidence="9">CRISPR (clustered regularly interspaced short palindromic repeat), is an adaptive immune system that provides protection against mobile genetic elements (viruses, transposable elements and conjugative plasmids). CRISPR clusters contain sequences complementary to antecedent mobile elements and target invading nucleic acids. CRISPR clusters are transcribed and processed into CRISPR RNA (crRNA). Functions as a ssRNA-specific endoribonuclease. Involved in the integration of spacer DNA into the CRISPR cassette.</text>
</comment>
<dbReference type="EMBL" id="CP126975">
    <property type="protein sequence ID" value="WIM80791.1"/>
    <property type="molecule type" value="Genomic_DNA"/>
</dbReference>
<accession>A0A0A2XBF9</accession>
<keyword evidence="7 9" id="KW-0460">Magnesium</keyword>
<name>A0A0A2XBF9_9PAST</name>
<dbReference type="AlphaFoldDB" id="A0A0A2XBF9"/>
<dbReference type="SUPFAM" id="SSF143430">
    <property type="entry name" value="TTP0101/SSO1404-like"/>
    <property type="match status" value="1"/>
</dbReference>
<keyword evidence="4 9" id="KW-0479">Metal-binding</keyword>
<dbReference type="Pfam" id="PF09827">
    <property type="entry name" value="CRISPR_Cas2"/>
    <property type="match status" value="1"/>
</dbReference>
<keyword evidence="3 9" id="KW-0540">Nuclease</keyword>
<gene>
    <name evidence="9 10" type="primary">cas2</name>
    <name evidence="11" type="ORF">JP32_11385</name>
    <name evidence="10" type="ORF">K8W15_13085</name>
    <name evidence="13" type="ORF">QP018_06065</name>
    <name evidence="12" type="ORF">QV03_05770</name>
</gene>
<organism evidence="11 14">
    <name type="scientific">Gallibacterium anatis</name>
    <dbReference type="NCBI Taxonomy" id="750"/>
    <lineage>
        <taxon>Bacteria</taxon>
        <taxon>Pseudomonadati</taxon>
        <taxon>Pseudomonadota</taxon>
        <taxon>Gammaproteobacteria</taxon>
        <taxon>Pasteurellales</taxon>
        <taxon>Pasteurellaceae</taxon>
        <taxon>Gallibacterium</taxon>
    </lineage>
</organism>
<keyword evidence="8 9" id="KW-0051">Antiviral defense</keyword>
<reference evidence="11 14" key="1">
    <citation type="submission" date="2014-08" db="EMBL/GenBank/DDBJ databases">
        <title>Chaperone-usher fimbriae in a diverse selection of Gallibacterium genomes.</title>
        <authorList>
            <person name="Kudirkiene E."/>
            <person name="Bager R.J."/>
            <person name="Johnson T.J."/>
            <person name="Bojesen A.M."/>
        </authorList>
    </citation>
    <scope>NUCLEOTIDE SEQUENCE [LARGE SCALE GENOMIC DNA]</scope>
    <source>
        <strain evidence="11 14">20558/3kl.</strain>
    </source>
</reference>
<dbReference type="OMA" id="FIICYDI"/>
<reference evidence="13 16" key="5">
    <citation type="submission" date="2023-06" db="EMBL/GenBank/DDBJ databases">
        <title>Complete Genome Sequence of Gallibacterium anatis Strain BJF12, Isolated from a chicken with diarrhea.</title>
        <authorList>
            <person name="Guo F."/>
            <person name="Bu W."/>
            <person name="Xu F."/>
            <person name="Wen T."/>
        </authorList>
    </citation>
    <scope>NUCLEOTIDE SEQUENCE [LARGE SCALE GENOMIC DNA]</scope>
    <source>
        <strain evidence="13 16">BJF12</strain>
    </source>
</reference>
<keyword evidence="5 9" id="KW-0255">Endonuclease</keyword>
<evidence type="ECO:0000313" key="13">
    <source>
        <dbReference type="EMBL" id="WIM80791.1"/>
    </source>
</evidence>
<comment type="cofactor">
    <cofactor evidence="1 9">
        <name>Mg(2+)</name>
        <dbReference type="ChEBI" id="CHEBI:18420"/>
    </cofactor>
</comment>
<dbReference type="InterPro" id="IPR021127">
    <property type="entry name" value="CRISPR_associated_Cas2"/>
</dbReference>
<dbReference type="OrthoDB" id="9798176at2"/>